<name>A0A0F9ZRR1_TRIHA</name>
<feature type="chain" id="PRO_5002530645" evidence="1">
    <location>
        <begin position="23"/>
        <end position="360"/>
    </location>
</feature>
<feature type="signal peptide" evidence="1">
    <location>
        <begin position="1"/>
        <end position="22"/>
    </location>
</feature>
<evidence type="ECO:0000256" key="1">
    <source>
        <dbReference type="SAM" id="SignalP"/>
    </source>
</evidence>
<organism evidence="2 3">
    <name type="scientific">Trichoderma harzianum</name>
    <name type="common">Hypocrea lixii</name>
    <dbReference type="NCBI Taxonomy" id="5544"/>
    <lineage>
        <taxon>Eukaryota</taxon>
        <taxon>Fungi</taxon>
        <taxon>Dikarya</taxon>
        <taxon>Ascomycota</taxon>
        <taxon>Pezizomycotina</taxon>
        <taxon>Sordariomycetes</taxon>
        <taxon>Hypocreomycetidae</taxon>
        <taxon>Hypocreales</taxon>
        <taxon>Hypocreaceae</taxon>
        <taxon>Trichoderma</taxon>
    </lineage>
</organism>
<dbReference type="EMBL" id="JOKZ01000128">
    <property type="protein sequence ID" value="KKP02982.1"/>
    <property type="molecule type" value="Genomic_DNA"/>
</dbReference>
<evidence type="ECO:0000313" key="3">
    <source>
        <dbReference type="Proteomes" id="UP000034112"/>
    </source>
</evidence>
<dbReference type="AlphaFoldDB" id="A0A0F9ZRR1"/>
<evidence type="ECO:0000313" key="2">
    <source>
        <dbReference type="EMBL" id="KKP02982.1"/>
    </source>
</evidence>
<sequence length="360" mass="40875">MGRLAVLPVFFAITLIISLAFGKNVAPRTLHTPKEITNKASAVNVRGHKDTEQKLSNDVLPAHIFYENYQVNFSWNNKQLQAALGIRPLPSLDKRSIVKRTPGSQPGDPVFKLPSCLGCIEAAAGKVTSINDLTTEWLEKQILLPDSQLMNRCVFYTSVPKENEDKAEWDLRQTMGHLEHPGLSWFATDWACNHKLLSIWNLYSGKNDISNPNPDNPKDRNYWEVFVDGSWLAFLQTNQVYFTYFEHMSRAMARHCGGVVYVMSLKPRQLSKYQYIWAAEFSELKARYSGASAGRPTQLVAVNARDNTEQWNISWDDLSANSTPLSKGDPGHIDFVRLSLERRANCQANLDYEVNMDWFG</sequence>
<accession>A0A0F9ZRR1</accession>
<dbReference type="OrthoDB" id="4874094at2759"/>
<keyword evidence="1" id="KW-0732">Signal</keyword>
<comment type="caution">
    <text evidence="2">The sequence shown here is derived from an EMBL/GenBank/DDBJ whole genome shotgun (WGS) entry which is preliminary data.</text>
</comment>
<dbReference type="Proteomes" id="UP000034112">
    <property type="component" value="Unassembled WGS sequence"/>
</dbReference>
<gene>
    <name evidence="2" type="ORF">THAR02_04913</name>
</gene>
<proteinExistence type="predicted"/>
<reference evidence="3" key="1">
    <citation type="journal article" date="2015" name="Genome Announc.">
        <title>Draft whole-genome sequence of the biocontrol agent Trichoderma harzianum T6776.</title>
        <authorList>
            <person name="Baroncelli R."/>
            <person name="Piaggeschi G."/>
            <person name="Fiorini L."/>
            <person name="Bertolini E."/>
            <person name="Zapparata A."/>
            <person name="Pe M.E."/>
            <person name="Sarrocco S."/>
            <person name="Vannacci G."/>
        </authorList>
    </citation>
    <scope>NUCLEOTIDE SEQUENCE [LARGE SCALE GENOMIC DNA]</scope>
    <source>
        <strain evidence="3">T6776</strain>
    </source>
</reference>
<dbReference type="OMA" id="ERRANCQ"/>
<protein>
    <submittedName>
        <fullName evidence="2">Uncharacterized protein</fullName>
    </submittedName>
</protein>